<feature type="disulfide bond" evidence="6">
    <location>
        <begin position="286"/>
        <end position="296"/>
    </location>
</feature>
<feature type="domain" description="SRCR" evidence="7">
    <location>
        <begin position="434"/>
        <end position="534"/>
    </location>
</feature>
<feature type="disulfide bond" evidence="6">
    <location>
        <begin position="396"/>
        <end position="406"/>
    </location>
</feature>
<keyword evidence="2" id="KW-0677">Repeat</keyword>
<dbReference type="Pfam" id="PF00530">
    <property type="entry name" value="SRCR"/>
    <property type="match status" value="5"/>
</dbReference>
<gene>
    <name evidence="8" type="ORF">HOLleu_21038</name>
</gene>
<protein>
    <submittedName>
        <fullName evidence="8">Deleted in malignant brain tumors 1 protein</fullName>
    </submittedName>
</protein>
<feature type="domain" description="SRCR" evidence="7">
    <location>
        <begin position="217"/>
        <end position="317"/>
    </location>
</feature>
<reference evidence="8" key="1">
    <citation type="submission" date="2021-10" db="EMBL/GenBank/DDBJ databases">
        <title>Tropical sea cucumber genome reveals ecological adaptation and Cuvierian tubules defense mechanism.</title>
        <authorList>
            <person name="Chen T."/>
        </authorList>
    </citation>
    <scope>NUCLEOTIDE SEQUENCE</scope>
    <source>
        <strain evidence="8">Nanhai2018</strain>
        <tissue evidence="8">Muscle</tissue>
    </source>
</reference>
<evidence type="ECO:0000256" key="2">
    <source>
        <dbReference type="ARBA" id="ARBA00022737"/>
    </source>
</evidence>
<evidence type="ECO:0000256" key="5">
    <source>
        <dbReference type="ARBA" id="ARBA00023180"/>
    </source>
</evidence>
<feature type="disulfide bond" evidence="6">
    <location>
        <begin position="148"/>
        <end position="209"/>
    </location>
</feature>
<keyword evidence="9" id="KW-1185">Reference proteome</keyword>
<evidence type="ECO:0000256" key="1">
    <source>
        <dbReference type="ARBA" id="ARBA00022729"/>
    </source>
</evidence>
<dbReference type="PANTHER" id="PTHR48071:SF18">
    <property type="entry name" value="DELETED IN MALIGNANT BRAIN TUMORS 1 PROTEIN-RELATED"/>
    <property type="match status" value="1"/>
</dbReference>
<evidence type="ECO:0000259" key="7">
    <source>
        <dbReference type="PROSITE" id="PS50287"/>
    </source>
</evidence>
<accession>A0A9Q1H3R7</accession>
<evidence type="ECO:0000313" key="9">
    <source>
        <dbReference type="Proteomes" id="UP001152320"/>
    </source>
</evidence>
<dbReference type="Gene3D" id="3.10.250.10">
    <property type="entry name" value="SRCR-like domain"/>
    <property type="match status" value="5"/>
</dbReference>
<comment type="caution">
    <text evidence="8">The sequence shown here is derived from an EMBL/GenBank/DDBJ whole genome shotgun (WGS) entry which is preliminary data.</text>
</comment>
<feature type="disulfide bond" evidence="6">
    <location>
        <begin position="255"/>
        <end position="316"/>
    </location>
</feature>
<feature type="domain" description="SRCR" evidence="7">
    <location>
        <begin position="327"/>
        <end position="427"/>
    </location>
</feature>
<dbReference type="SUPFAM" id="SSF56487">
    <property type="entry name" value="SRCR-like"/>
    <property type="match status" value="5"/>
</dbReference>
<dbReference type="AlphaFoldDB" id="A0A9Q1H3R7"/>
<dbReference type="GO" id="GO:0016020">
    <property type="term" value="C:membrane"/>
    <property type="evidence" value="ECO:0007669"/>
    <property type="project" value="InterPro"/>
</dbReference>
<evidence type="ECO:0000256" key="4">
    <source>
        <dbReference type="ARBA" id="ARBA00023170"/>
    </source>
</evidence>
<dbReference type="InterPro" id="IPR001190">
    <property type="entry name" value="SRCR"/>
</dbReference>
<dbReference type="OrthoDB" id="536948at2759"/>
<comment type="caution">
    <text evidence="6">Lacks conserved residue(s) required for the propagation of feature annotation.</text>
</comment>
<evidence type="ECO:0000256" key="3">
    <source>
        <dbReference type="ARBA" id="ARBA00023157"/>
    </source>
</evidence>
<dbReference type="PROSITE" id="PS00420">
    <property type="entry name" value="SRCR_1"/>
    <property type="match status" value="2"/>
</dbReference>
<dbReference type="Proteomes" id="UP001152320">
    <property type="component" value="Chromosome 10"/>
</dbReference>
<dbReference type="FunFam" id="3.10.250.10:FF:000007">
    <property type="entry name" value="Soluble scavenger receptor cysteine-rich domain-containing protein SSC5D"/>
    <property type="match status" value="1"/>
</dbReference>
<feature type="disulfide bond" evidence="6">
    <location>
        <begin position="179"/>
        <end position="189"/>
    </location>
</feature>
<feature type="disulfide bond" evidence="6">
    <location>
        <begin position="472"/>
        <end position="533"/>
    </location>
</feature>
<feature type="disulfide bond" evidence="6">
    <location>
        <begin position="503"/>
        <end position="513"/>
    </location>
</feature>
<evidence type="ECO:0000256" key="6">
    <source>
        <dbReference type="PROSITE-ProRule" id="PRU00196"/>
    </source>
</evidence>
<organism evidence="8 9">
    <name type="scientific">Holothuria leucospilota</name>
    <name type="common">Black long sea cucumber</name>
    <name type="synonym">Mertensiothuria leucospilota</name>
    <dbReference type="NCBI Taxonomy" id="206669"/>
    <lineage>
        <taxon>Eukaryota</taxon>
        <taxon>Metazoa</taxon>
        <taxon>Echinodermata</taxon>
        <taxon>Eleutherozoa</taxon>
        <taxon>Echinozoa</taxon>
        <taxon>Holothuroidea</taxon>
        <taxon>Aspidochirotacea</taxon>
        <taxon>Aspidochirotida</taxon>
        <taxon>Holothuriidae</taxon>
        <taxon>Holothuria</taxon>
    </lineage>
</organism>
<dbReference type="PANTHER" id="PTHR48071">
    <property type="entry name" value="SRCR DOMAIN-CONTAINING PROTEIN"/>
    <property type="match status" value="1"/>
</dbReference>
<feature type="disulfide bond" evidence="6">
    <location>
        <begin position="352"/>
        <end position="416"/>
    </location>
</feature>
<dbReference type="PROSITE" id="PS50287">
    <property type="entry name" value="SRCR_2"/>
    <property type="match status" value="5"/>
</dbReference>
<dbReference type="FunFam" id="3.10.250.10:FF:000005">
    <property type="entry name" value="Neurotrypsin isoform A"/>
    <property type="match status" value="3"/>
</dbReference>
<feature type="disulfide bond" evidence="6">
    <location>
        <begin position="62"/>
        <end position="72"/>
    </location>
</feature>
<keyword evidence="4" id="KW-0675">Receptor</keyword>
<feature type="disulfide bond" evidence="6">
    <location>
        <begin position="31"/>
        <end position="92"/>
    </location>
</feature>
<evidence type="ECO:0000313" key="8">
    <source>
        <dbReference type="EMBL" id="KAJ8034272.1"/>
    </source>
</evidence>
<dbReference type="PRINTS" id="PR00258">
    <property type="entry name" value="SPERACTRCPTR"/>
</dbReference>
<feature type="domain" description="SRCR" evidence="7">
    <location>
        <begin position="1"/>
        <end position="93"/>
    </location>
</feature>
<feature type="disulfide bond" evidence="6">
    <location>
        <begin position="365"/>
        <end position="426"/>
    </location>
</feature>
<dbReference type="EMBL" id="JAIZAY010000010">
    <property type="protein sequence ID" value="KAJ8034272.1"/>
    <property type="molecule type" value="Genomic_DNA"/>
</dbReference>
<proteinExistence type="predicted"/>
<keyword evidence="1" id="KW-0732">Signal</keyword>
<feature type="disulfide bond" evidence="6">
    <location>
        <begin position="242"/>
        <end position="306"/>
    </location>
</feature>
<dbReference type="InterPro" id="IPR036772">
    <property type="entry name" value="SRCR-like_dom_sf"/>
</dbReference>
<feature type="disulfide bond" evidence="6">
    <location>
        <begin position="18"/>
        <end position="82"/>
    </location>
</feature>
<name>A0A9Q1H3R7_HOLLE</name>
<feature type="disulfide bond" evidence="6">
    <location>
        <begin position="135"/>
        <end position="199"/>
    </location>
</feature>
<keyword evidence="3 6" id="KW-1015">Disulfide bond</keyword>
<keyword evidence="5" id="KW-0325">Glycoprotein</keyword>
<dbReference type="FunFam" id="3.10.250.10:FF:000001">
    <property type="entry name" value="Lysyl oxidase 4 isoform X1"/>
    <property type="match status" value="1"/>
</dbReference>
<dbReference type="SMART" id="SM00202">
    <property type="entry name" value="SR"/>
    <property type="match status" value="5"/>
</dbReference>
<feature type="domain" description="SRCR" evidence="7">
    <location>
        <begin position="110"/>
        <end position="210"/>
    </location>
</feature>
<sequence length="550" mass="60727">MSSGRVEVYLYGSWGTICDYSWDVDDASVICRQLGYQTAIAAPRGSFFGKGSKFLAWIDVKCMGNETAISNCDQNYPWYGNCSHGKDAGAVCGDLQNFILVNTDSKLEDIRLANGFSNSSGRIEVLFNGNWGTVCQNDWNLVDANVVCRQLGFSPTIMTDRNAVFGKGSGYIWLNNVRCEGSELILSECRHNKFGQHGCSHDQDVGVICGEIILQQIHLMNGFSNASGRVSVLINGEWGTVCDEAWELADATVVCKQLGYPDVVLSYTQAYFGEGSGRIWLSNVECNGDEVSLLECKHERFLQPDCSHTYDVGVFCGVDSRNYVKDVRLADGFSNSSGRIEVLCFGDWGAVCHHGWNLIDANVVCKHLGYPLAISNYRNLTSGRRSGFIWLTDVQCNGNEMSLSECKRGKTLQPDCTHNNDVGVQCGEITLQNIRLVNGFSNTSGRVEVLINGEWGTVSDDEWSLEDADVVCREVGYPNALLPYTLASFGEGSVRVWMSHMQCTGNESALLECKHERFQQPDYSHIHDVGVLCEGKNGVVEVKCQITQNK</sequence>